<gene>
    <name evidence="2" type="ORF">SNAT2548_LOCUS3591</name>
</gene>
<protein>
    <submittedName>
        <fullName evidence="2">Uncharacterized protein</fullName>
    </submittedName>
</protein>
<evidence type="ECO:0000313" key="2">
    <source>
        <dbReference type="EMBL" id="CAE7029865.1"/>
    </source>
</evidence>
<evidence type="ECO:0000256" key="1">
    <source>
        <dbReference type="SAM" id="MobiDB-lite"/>
    </source>
</evidence>
<name>A0A812ICG2_9DINO</name>
<keyword evidence="3" id="KW-1185">Reference proteome</keyword>
<feature type="region of interest" description="Disordered" evidence="1">
    <location>
        <begin position="241"/>
        <end position="266"/>
    </location>
</feature>
<organism evidence="2 3">
    <name type="scientific">Symbiodinium natans</name>
    <dbReference type="NCBI Taxonomy" id="878477"/>
    <lineage>
        <taxon>Eukaryota</taxon>
        <taxon>Sar</taxon>
        <taxon>Alveolata</taxon>
        <taxon>Dinophyceae</taxon>
        <taxon>Suessiales</taxon>
        <taxon>Symbiodiniaceae</taxon>
        <taxon>Symbiodinium</taxon>
    </lineage>
</organism>
<evidence type="ECO:0000313" key="3">
    <source>
        <dbReference type="Proteomes" id="UP000604046"/>
    </source>
</evidence>
<proteinExistence type="predicted"/>
<dbReference type="EMBL" id="CAJNDS010000222">
    <property type="protein sequence ID" value="CAE7029865.1"/>
    <property type="molecule type" value="Genomic_DNA"/>
</dbReference>
<feature type="non-terminal residue" evidence="2">
    <location>
        <position position="1"/>
    </location>
</feature>
<reference evidence="2" key="1">
    <citation type="submission" date="2021-02" db="EMBL/GenBank/DDBJ databases">
        <authorList>
            <person name="Dougan E. K."/>
            <person name="Rhodes N."/>
            <person name="Thang M."/>
            <person name="Chan C."/>
        </authorList>
    </citation>
    <scope>NUCLEOTIDE SEQUENCE</scope>
</reference>
<dbReference type="OrthoDB" id="10411621at2759"/>
<dbReference type="Proteomes" id="UP000604046">
    <property type="component" value="Unassembled WGS sequence"/>
</dbReference>
<sequence length="266" mass="29376">MAAAVRPQLTGLLPPAAHVVQPSARQRHAWNHSSVRGPRGLRLHGGKVGFASFLAASRLLPRRGAALHAAGQETGTWECSPLPVGAPPPRGLVFAQTFALDDVDDEELYDGVLQFVAEHAVDRESVRVRKARDGEGLTTEPGLGWHEVLWRGNEGKDALHILFMERWTGADVRRRLVLATPQARPPAEILEFFEECRPLARQKRPDPAQEAHGAIVRLVKEAAGQSPKFWVQELVEAAIREEEDAERQSQANWSELDKEEADEKGA</sequence>
<accession>A0A812ICG2</accession>
<comment type="caution">
    <text evidence="2">The sequence shown here is derived from an EMBL/GenBank/DDBJ whole genome shotgun (WGS) entry which is preliminary data.</text>
</comment>
<dbReference type="AlphaFoldDB" id="A0A812ICG2"/>